<evidence type="ECO:0000313" key="3">
    <source>
        <dbReference type="Proteomes" id="UP000017246"/>
    </source>
</evidence>
<reference evidence="2" key="2">
    <citation type="submission" date="2015-11" db="EMBL/GenBank/DDBJ databases">
        <authorList>
            <person name="Zhang Y."/>
            <person name="Guo Z."/>
        </authorList>
    </citation>
    <scope>NUCLEOTIDE SEQUENCE</scope>
</reference>
<sequence>MFFVLSFTAKLVKRGTETQFKRYVDRKKQTNLRTTAQKITKGGGWGREGSTERGSGEKGLCSEEKVTADISGMFNDLIIFCLCAGYG</sequence>
<evidence type="ECO:0000313" key="2">
    <source>
        <dbReference type="EMBL" id="CDI98776.1"/>
    </source>
</evidence>
<feature type="compositionally biased region" description="Basic and acidic residues" evidence="1">
    <location>
        <begin position="49"/>
        <end position="58"/>
    </location>
</feature>
<protein>
    <submittedName>
        <fullName evidence="2">Hypothetical transcript</fullName>
    </submittedName>
</protein>
<gene>
    <name evidence="2" type="ORF">EmuJ_000264800</name>
</gene>
<dbReference type="Proteomes" id="UP000017246">
    <property type="component" value="Unassembled WGS sequence"/>
</dbReference>
<accession>A0A087W2I6</accession>
<organism evidence="2 3">
    <name type="scientific">Echinococcus multilocularis</name>
    <name type="common">Fox tapeworm</name>
    <dbReference type="NCBI Taxonomy" id="6211"/>
    <lineage>
        <taxon>Eukaryota</taxon>
        <taxon>Metazoa</taxon>
        <taxon>Spiralia</taxon>
        <taxon>Lophotrochozoa</taxon>
        <taxon>Platyhelminthes</taxon>
        <taxon>Cestoda</taxon>
        <taxon>Eucestoda</taxon>
        <taxon>Cyclophyllidea</taxon>
        <taxon>Taeniidae</taxon>
        <taxon>Echinococcus</taxon>
    </lineage>
</organism>
<reference evidence="2" key="1">
    <citation type="journal article" date="2013" name="Nature">
        <title>The genomes of four tapeworm species reveal adaptations to parasitism.</title>
        <authorList>
            <person name="Tsai I.J."/>
            <person name="Zarowiecki M."/>
            <person name="Holroyd N."/>
            <person name="Garciarrubio A."/>
            <person name="Sanchez-Flores A."/>
            <person name="Brooks K.L."/>
            <person name="Tracey A."/>
            <person name="Bobes R.J."/>
            <person name="Fragoso G."/>
            <person name="Sciutto E."/>
            <person name="Aslett M."/>
            <person name="Beasley H."/>
            <person name="Bennett H.M."/>
            <person name="Cai J."/>
            <person name="Camicia F."/>
            <person name="Clark R."/>
            <person name="Cucher M."/>
            <person name="De Silva N."/>
            <person name="Day T.A."/>
            <person name="Deplazes P."/>
            <person name="Estrada K."/>
            <person name="Fernandez C."/>
            <person name="Holland P.W."/>
            <person name="Hou J."/>
            <person name="Hu S."/>
            <person name="Huckvale T."/>
            <person name="Hung S.S."/>
            <person name="Kamenetzky L."/>
            <person name="Keane J.A."/>
            <person name="Kiss F."/>
            <person name="Koziol U."/>
            <person name="Lambert O."/>
            <person name="Liu K."/>
            <person name="Luo X."/>
            <person name="Luo Y."/>
            <person name="Macchiaroli N."/>
            <person name="Nichol S."/>
            <person name="Paps J."/>
            <person name="Parkinson J."/>
            <person name="Pouchkina-Stantcheva N."/>
            <person name="Riddiford N."/>
            <person name="Rosenzvit M."/>
            <person name="Salinas G."/>
            <person name="Wasmuth J.D."/>
            <person name="Zamanian M."/>
            <person name="Zheng Y."/>
            <person name="Cai X."/>
            <person name="Soberon X."/>
            <person name="Olson P.D."/>
            <person name="Laclette J.P."/>
            <person name="Brehm K."/>
            <person name="Berriman M."/>
            <person name="Garciarrubio A."/>
            <person name="Bobes R.J."/>
            <person name="Fragoso G."/>
            <person name="Sanchez-Flores A."/>
            <person name="Estrada K."/>
            <person name="Cevallos M.A."/>
            <person name="Morett E."/>
            <person name="Gonzalez V."/>
            <person name="Portillo T."/>
            <person name="Ochoa-Leyva A."/>
            <person name="Jose M.V."/>
            <person name="Sciutto E."/>
            <person name="Landa A."/>
            <person name="Jimenez L."/>
            <person name="Valdes V."/>
            <person name="Carrero J.C."/>
            <person name="Larralde C."/>
            <person name="Morales-Montor J."/>
            <person name="Limon-Lason J."/>
            <person name="Soberon X."/>
            <person name="Laclette J.P."/>
        </authorList>
    </citation>
    <scope>NUCLEOTIDE SEQUENCE [LARGE SCALE GENOMIC DNA]</scope>
</reference>
<evidence type="ECO:0000256" key="1">
    <source>
        <dbReference type="SAM" id="MobiDB-lite"/>
    </source>
</evidence>
<feature type="region of interest" description="Disordered" evidence="1">
    <location>
        <begin position="39"/>
        <end position="58"/>
    </location>
</feature>
<dbReference type="AlphaFoldDB" id="A0A087W2I6"/>
<name>A0A087W2I6_ECHMU</name>
<dbReference type="EMBL" id="LN902850">
    <property type="protein sequence ID" value="CDI98776.1"/>
    <property type="molecule type" value="Genomic_DNA"/>
</dbReference>
<keyword evidence="3" id="KW-1185">Reference proteome</keyword>
<proteinExistence type="predicted"/>